<dbReference type="EMBL" id="GGEC01058388">
    <property type="protein sequence ID" value="MBX38872.1"/>
    <property type="molecule type" value="Transcribed_RNA"/>
</dbReference>
<evidence type="ECO:0000313" key="1">
    <source>
        <dbReference type="EMBL" id="MBX38872.1"/>
    </source>
</evidence>
<dbReference type="AlphaFoldDB" id="A0A2P2N8U3"/>
<accession>A0A2P2N8U3</accession>
<proteinExistence type="predicted"/>
<protein>
    <submittedName>
        <fullName evidence="1">Uncharacterized protein</fullName>
    </submittedName>
</protein>
<sequence>MSISWSGFNANSLAPDMALNAMNCMIKQDHTWRKIGK</sequence>
<organism evidence="1">
    <name type="scientific">Rhizophora mucronata</name>
    <name type="common">Asiatic mangrove</name>
    <dbReference type="NCBI Taxonomy" id="61149"/>
    <lineage>
        <taxon>Eukaryota</taxon>
        <taxon>Viridiplantae</taxon>
        <taxon>Streptophyta</taxon>
        <taxon>Embryophyta</taxon>
        <taxon>Tracheophyta</taxon>
        <taxon>Spermatophyta</taxon>
        <taxon>Magnoliopsida</taxon>
        <taxon>eudicotyledons</taxon>
        <taxon>Gunneridae</taxon>
        <taxon>Pentapetalae</taxon>
        <taxon>rosids</taxon>
        <taxon>fabids</taxon>
        <taxon>Malpighiales</taxon>
        <taxon>Rhizophoraceae</taxon>
        <taxon>Rhizophora</taxon>
    </lineage>
</organism>
<reference evidence="1" key="1">
    <citation type="submission" date="2018-02" db="EMBL/GenBank/DDBJ databases">
        <title>Rhizophora mucronata_Transcriptome.</title>
        <authorList>
            <person name="Meera S.P."/>
            <person name="Sreeshan A."/>
            <person name="Augustine A."/>
        </authorList>
    </citation>
    <scope>NUCLEOTIDE SEQUENCE</scope>
    <source>
        <tissue evidence="1">Leaf</tissue>
    </source>
</reference>
<name>A0A2P2N8U3_RHIMU</name>